<evidence type="ECO:0000313" key="10">
    <source>
        <dbReference type="EMBL" id="KAF2488474.1"/>
    </source>
</evidence>
<evidence type="ECO:0000256" key="6">
    <source>
        <dbReference type="ARBA" id="ARBA00025581"/>
    </source>
</evidence>
<dbReference type="InterPro" id="IPR003166">
    <property type="entry name" value="TFIIE_bsu_DNA-bd"/>
</dbReference>
<evidence type="ECO:0000313" key="11">
    <source>
        <dbReference type="Proteomes" id="UP000799750"/>
    </source>
</evidence>
<dbReference type="GO" id="GO:0003743">
    <property type="term" value="F:translation initiation factor activity"/>
    <property type="evidence" value="ECO:0007669"/>
    <property type="project" value="UniProtKB-KW"/>
</dbReference>
<dbReference type="GO" id="GO:0005673">
    <property type="term" value="C:transcription factor TFIIE complex"/>
    <property type="evidence" value="ECO:0007669"/>
    <property type="project" value="UniProtKB-UniRule"/>
</dbReference>
<dbReference type="EMBL" id="MU004203">
    <property type="protein sequence ID" value="KAF2488474.1"/>
    <property type="molecule type" value="Genomic_DNA"/>
</dbReference>
<keyword evidence="10" id="KW-0396">Initiation factor</keyword>
<feature type="region of interest" description="Disordered" evidence="8">
    <location>
        <begin position="1"/>
        <end position="37"/>
    </location>
</feature>
<dbReference type="PANTHER" id="PTHR12716:SF8">
    <property type="entry name" value="TRANSCRIPTION INITIATION FACTOR IIE SUBUNIT BETA"/>
    <property type="match status" value="1"/>
</dbReference>
<dbReference type="GO" id="GO:0003677">
    <property type="term" value="F:DNA binding"/>
    <property type="evidence" value="ECO:0007669"/>
    <property type="project" value="UniProtKB-UniRule"/>
</dbReference>
<protein>
    <recommendedName>
        <fullName evidence="7">Transcription initiation factor IIE subunit beta</fullName>
    </recommendedName>
</protein>
<proteinExistence type="inferred from homology"/>
<dbReference type="PROSITE" id="PS51351">
    <property type="entry name" value="TFIIE_BETA_C"/>
    <property type="match status" value="1"/>
</dbReference>
<evidence type="ECO:0000256" key="2">
    <source>
        <dbReference type="ARBA" id="ARBA00023015"/>
    </source>
</evidence>
<keyword evidence="3 7" id="KW-0238">DNA-binding</keyword>
<dbReference type="Pfam" id="PF18121">
    <property type="entry name" value="TFA2_Winged_2"/>
    <property type="match status" value="1"/>
</dbReference>
<evidence type="ECO:0000256" key="3">
    <source>
        <dbReference type="ARBA" id="ARBA00023125"/>
    </source>
</evidence>
<feature type="compositionally biased region" description="Basic residues" evidence="8">
    <location>
        <begin position="241"/>
        <end position="251"/>
    </location>
</feature>
<evidence type="ECO:0000256" key="8">
    <source>
        <dbReference type="SAM" id="MobiDB-lite"/>
    </source>
</evidence>
<dbReference type="Proteomes" id="UP000799750">
    <property type="component" value="Unassembled WGS sequence"/>
</dbReference>
<dbReference type="PANTHER" id="PTHR12716">
    <property type="entry name" value="TRANSCRIPTION INITIATION FACTOR IIE, BETA SUBUNIT"/>
    <property type="match status" value="1"/>
</dbReference>
<evidence type="ECO:0000256" key="7">
    <source>
        <dbReference type="PIRNR" id="PIRNR016398"/>
    </source>
</evidence>
<gene>
    <name evidence="10" type="ORF">BU16DRAFT_532249</name>
</gene>
<comment type="similarity">
    <text evidence="7">Belongs to the TFIIE beta subunit family.</text>
</comment>
<comment type="function">
    <text evidence="6 7">Recruits TFIIH to the initiation complex and stimulates the RNA polymerase II C-terminal domain kinase and DNA-dependent ATPase activities of TFIIH. Both TFIIH and TFIIE are required for promoter clearance by RNA polymerase.</text>
</comment>
<evidence type="ECO:0000259" key="9">
    <source>
        <dbReference type="PROSITE" id="PS51351"/>
    </source>
</evidence>
<feature type="compositionally biased region" description="Polar residues" evidence="8">
    <location>
        <begin position="1"/>
        <end position="28"/>
    </location>
</feature>
<keyword evidence="4 7" id="KW-0804">Transcription</keyword>
<organism evidence="10 11">
    <name type="scientific">Lophium mytilinum</name>
    <dbReference type="NCBI Taxonomy" id="390894"/>
    <lineage>
        <taxon>Eukaryota</taxon>
        <taxon>Fungi</taxon>
        <taxon>Dikarya</taxon>
        <taxon>Ascomycota</taxon>
        <taxon>Pezizomycotina</taxon>
        <taxon>Dothideomycetes</taxon>
        <taxon>Pleosporomycetidae</taxon>
        <taxon>Mytilinidiales</taxon>
        <taxon>Mytilinidiaceae</taxon>
        <taxon>Lophium</taxon>
    </lineage>
</organism>
<dbReference type="GO" id="GO:0001097">
    <property type="term" value="F:TFIIH-class transcription factor complex binding"/>
    <property type="evidence" value="ECO:0007669"/>
    <property type="project" value="TreeGrafter"/>
</dbReference>
<sequence length="270" mass="29845">MSSFKSSSAVPGNLSVPSPTPSNASSGGTKRKRPADAIKPATSTVYSQPGETGTGLHIFTQVGYTTSFLRESGRPLTFKEITDYLNIAPDDVEVRNRLRTILRNPDTQKVQYNSKKDTYSYKPKSSVKTPEQLKGFLQNQQSACGITVKDLKDGWADAAEAINAMEAKKELLVTHNKKDGSARCVWINDPTLMHSLDADFLSEWHKIHLPANPDELRTKLLAANLKPASEARAAVKEKPKEKKKKAPRKGGKQTNTHMASILKDYSHKRK</sequence>
<accession>A0A6A6Q8Z8</accession>
<comment type="subcellular location">
    <subcellularLocation>
        <location evidence="1 7">Nucleus</location>
    </subcellularLocation>
</comment>
<feature type="domain" description="TFIIE beta" evidence="9">
    <location>
        <begin position="47"/>
        <end position="128"/>
    </location>
</feature>
<keyword evidence="11" id="KW-1185">Reference proteome</keyword>
<evidence type="ECO:0000256" key="4">
    <source>
        <dbReference type="ARBA" id="ARBA00023163"/>
    </source>
</evidence>
<feature type="region of interest" description="Disordered" evidence="8">
    <location>
        <begin position="229"/>
        <end position="270"/>
    </location>
</feature>
<keyword evidence="5 7" id="KW-0539">Nucleus</keyword>
<keyword evidence="10" id="KW-0648">Protein biosynthesis</keyword>
<evidence type="ECO:0000256" key="5">
    <source>
        <dbReference type="ARBA" id="ARBA00023242"/>
    </source>
</evidence>
<dbReference type="GO" id="GO:0006367">
    <property type="term" value="P:transcription initiation at RNA polymerase II promoter"/>
    <property type="evidence" value="ECO:0007669"/>
    <property type="project" value="UniProtKB-UniRule"/>
</dbReference>
<dbReference type="AlphaFoldDB" id="A0A6A6Q8Z8"/>
<reference evidence="10" key="1">
    <citation type="journal article" date="2020" name="Stud. Mycol.">
        <title>101 Dothideomycetes genomes: a test case for predicting lifestyles and emergence of pathogens.</title>
        <authorList>
            <person name="Haridas S."/>
            <person name="Albert R."/>
            <person name="Binder M."/>
            <person name="Bloem J."/>
            <person name="Labutti K."/>
            <person name="Salamov A."/>
            <person name="Andreopoulos B."/>
            <person name="Baker S."/>
            <person name="Barry K."/>
            <person name="Bills G."/>
            <person name="Bluhm B."/>
            <person name="Cannon C."/>
            <person name="Castanera R."/>
            <person name="Culley D."/>
            <person name="Daum C."/>
            <person name="Ezra D."/>
            <person name="Gonzalez J."/>
            <person name="Henrissat B."/>
            <person name="Kuo A."/>
            <person name="Liang C."/>
            <person name="Lipzen A."/>
            <person name="Lutzoni F."/>
            <person name="Magnuson J."/>
            <person name="Mondo S."/>
            <person name="Nolan M."/>
            <person name="Ohm R."/>
            <person name="Pangilinan J."/>
            <person name="Park H.-J."/>
            <person name="Ramirez L."/>
            <person name="Alfaro M."/>
            <person name="Sun H."/>
            <person name="Tritt A."/>
            <person name="Yoshinaga Y."/>
            <person name="Zwiers L.-H."/>
            <person name="Turgeon B."/>
            <person name="Goodwin S."/>
            <person name="Spatafora J."/>
            <person name="Crous P."/>
            <person name="Grigoriev I."/>
        </authorList>
    </citation>
    <scope>NUCLEOTIDE SEQUENCE</scope>
    <source>
        <strain evidence="10">CBS 269.34</strain>
    </source>
</reference>
<name>A0A6A6Q8Z8_9PEZI</name>
<dbReference type="PIRSF" id="PIRSF016398">
    <property type="entry name" value="TFIIE-beta"/>
    <property type="match status" value="1"/>
</dbReference>
<dbReference type="InterPro" id="IPR016656">
    <property type="entry name" value="TFIIE-bsu"/>
</dbReference>
<dbReference type="InterPro" id="IPR040501">
    <property type="entry name" value="TFA2_Winged_2"/>
</dbReference>
<dbReference type="Pfam" id="PF02186">
    <property type="entry name" value="TFIIE_beta"/>
    <property type="match status" value="1"/>
</dbReference>
<comment type="subunit">
    <text evidence="7">Tetramer of two alpha and two beta chains.</text>
</comment>
<evidence type="ECO:0000256" key="1">
    <source>
        <dbReference type="ARBA" id="ARBA00004123"/>
    </source>
</evidence>
<dbReference type="OrthoDB" id="5323195at2759"/>
<keyword evidence="2 7" id="KW-0805">Transcription regulation</keyword>